<evidence type="ECO:0000313" key="4">
    <source>
        <dbReference type="Proteomes" id="UP000321960"/>
    </source>
</evidence>
<evidence type="ECO:0000313" key="3">
    <source>
        <dbReference type="EMBL" id="GLS64557.1"/>
    </source>
</evidence>
<gene>
    <name evidence="3" type="ORF">GCM10007888_29380</name>
    <name evidence="2" type="ORF">MOX02_49870</name>
</gene>
<reference evidence="3" key="4">
    <citation type="submission" date="2023-01" db="EMBL/GenBank/DDBJ databases">
        <title>Draft genome sequence of Methylobacterium oxalidis strain NBRC 107715.</title>
        <authorList>
            <person name="Sun Q."/>
            <person name="Mori K."/>
        </authorList>
    </citation>
    <scope>NUCLEOTIDE SEQUENCE</scope>
    <source>
        <strain evidence="3">NBRC 107715</strain>
    </source>
</reference>
<dbReference type="AlphaFoldDB" id="A0A512JAP9"/>
<organism evidence="2 4">
    <name type="scientific">Methylobacterium oxalidis</name>
    <dbReference type="NCBI Taxonomy" id="944322"/>
    <lineage>
        <taxon>Bacteria</taxon>
        <taxon>Pseudomonadati</taxon>
        <taxon>Pseudomonadota</taxon>
        <taxon>Alphaproteobacteria</taxon>
        <taxon>Hyphomicrobiales</taxon>
        <taxon>Methylobacteriaceae</taxon>
        <taxon>Methylobacterium</taxon>
    </lineage>
</organism>
<evidence type="ECO:0000256" key="1">
    <source>
        <dbReference type="SAM" id="MobiDB-lite"/>
    </source>
</evidence>
<name>A0A512JAP9_9HYPH</name>
<dbReference type="Proteomes" id="UP000321960">
    <property type="component" value="Unassembled WGS sequence"/>
</dbReference>
<evidence type="ECO:0000313" key="5">
    <source>
        <dbReference type="Proteomes" id="UP001156856"/>
    </source>
</evidence>
<dbReference type="EMBL" id="BJZU01000129">
    <property type="protein sequence ID" value="GEP06949.1"/>
    <property type="molecule type" value="Genomic_DNA"/>
</dbReference>
<protein>
    <submittedName>
        <fullName evidence="2">Uncharacterized protein</fullName>
    </submittedName>
</protein>
<evidence type="ECO:0000313" key="2">
    <source>
        <dbReference type="EMBL" id="GEP06949.1"/>
    </source>
</evidence>
<keyword evidence="5" id="KW-1185">Reference proteome</keyword>
<feature type="region of interest" description="Disordered" evidence="1">
    <location>
        <begin position="107"/>
        <end position="140"/>
    </location>
</feature>
<feature type="compositionally biased region" description="Low complexity" evidence="1">
    <location>
        <begin position="107"/>
        <end position="118"/>
    </location>
</feature>
<sequence>MEPQSCPKAGAQRDVLIRTIKSSFCGSGSARPESQQAARFRVGDRNSVADLPNHHIPVLINEALDVAGADIGRHEADDAGAPAPMAPEATVMMVAKAAEAAVMAKATAAAETTAAEAAGGRLGGTQSGNTNHESGGQNTN</sequence>
<reference evidence="3" key="1">
    <citation type="journal article" date="2014" name="Int. J. Syst. Evol. Microbiol.">
        <title>Complete genome of a new Firmicutes species belonging to the dominant human colonic microbiota ('Ruminococcus bicirculans') reveals two chromosomes and a selective capacity to utilize plant glucans.</title>
        <authorList>
            <consortium name="NISC Comparative Sequencing Program"/>
            <person name="Wegmann U."/>
            <person name="Louis P."/>
            <person name="Goesmann A."/>
            <person name="Henrissat B."/>
            <person name="Duncan S.H."/>
            <person name="Flint H.J."/>
        </authorList>
    </citation>
    <scope>NUCLEOTIDE SEQUENCE</scope>
    <source>
        <strain evidence="3">NBRC 107715</strain>
    </source>
</reference>
<reference evidence="5" key="2">
    <citation type="journal article" date="2019" name="Int. J. Syst. Evol. Microbiol.">
        <title>The Global Catalogue of Microorganisms (GCM) 10K type strain sequencing project: providing services to taxonomists for standard genome sequencing and annotation.</title>
        <authorList>
            <consortium name="The Broad Institute Genomics Platform"/>
            <consortium name="The Broad Institute Genome Sequencing Center for Infectious Disease"/>
            <person name="Wu L."/>
            <person name="Ma J."/>
        </authorList>
    </citation>
    <scope>NUCLEOTIDE SEQUENCE [LARGE SCALE GENOMIC DNA]</scope>
    <source>
        <strain evidence="5">NBRC 107715</strain>
    </source>
</reference>
<accession>A0A512JAP9</accession>
<proteinExistence type="predicted"/>
<feature type="compositionally biased region" description="Polar residues" evidence="1">
    <location>
        <begin position="127"/>
        <end position="140"/>
    </location>
</feature>
<dbReference type="EMBL" id="BSPK01000045">
    <property type="protein sequence ID" value="GLS64557.1"/>
    <property type="molecule type" value="Genomic_DNA"/>
</dbReference>
<comment type="caution">
    <text evidence="2">The sequence shown here is derived from an EMBL/GenBank/DDBJ whole genome shotgun (WGS) entry which is preliminary data.</text>
</comment>
<reference evidence="2 4" key="3">
    <citation type="submission" date="2019-07" db="EMBL/GenBank/DDBJ databases">
        <title>Whole genome shotgun sequence of Methylobacterium oxalidis NBRC 107715.</title>
        <authorList>
            <person name="Hosoyama A."/>
            <person name="Uohara A."/>
            <person name="Ohji S."/>
            <person name="Ichikawa N."/>
        </authorList>
    </citation>
    <scope>NUCLEOTIDE SEQUENCE [LARGE SCALE GENOMIC DNA]</scope>
    <source>
        <strain evidence="2 4">NBRC 107715</strain>
    </source>
</reference>
<dbReference type="Proteomes" id="UP001156856">
    <property type="component" value="Unassembled WGS sequence"/>
</dbReference>